<dbReference type="AlphaFoldDB" id="A0A498JUW6"/>
<reference evidence="3 4" key="1">
    <citation type="submission" date="2018-10" db="EMBL/GenBank/DDBJ databases">
        <title>A high-quality apple genome assembly.</title>
        <authorList>
            <person name="Hu J."/>
        </authorList>
    </citation>
    <scope>NUCLEOTIDE SEQUENCE [LARGE SCALE GENOMIC DNA]</scope>
    <source>
        <strain evidence="4">cv. HFTH1</strain>
        <tissue evidence="3">Young leaf</tissue>
    </source>
</reference>
<dbReference type="InterPro" id="IPR055411">
    <property type="entry name" value="LRR_FXL15/At3g58940/PEG3-like"/>
</dbReference>
<keyword evidence="1" id="KW-0812">Transmembrane</keyword>
<evidence type="ECO:0000313" key="3">
    <source>
        <dbReference type="EMBL" id="RXH99679.1"/>
    </source>
</evidence>
<keyword evidence="1" id="KW-0472">Membrane</keyword>
<accession>A0A498JUW6</accession>
<keyword evidence="4" id="KW-1185">Reference proteome</keyword>
<dbReference type="Proteomes" id="UP000290289">
    <property type="component" value="Chromosome 5"/>
</dbReference>
<evidence type="ECO:0000259" key="2">
    <source>
        <dbReference type="Pfam" id="PF24758"/>
    </source>
</evidence>
<feature type="domain" description="F-box/LRR-repeat protein 15/At3g58940/PEG3-like LRR" evidence="2">
    <location>
        <begin position="14"/>
        <end position="81"/>
    </location>
</feature>
<organism evidence="3 4">
    <name type="scientific">Malus domestica</name>
    <name type="common">Apple</name>
    <name type="synonym">Pyrus malus</name>
    <dbReference type="NCBI Taxonomy" id="3750"/>
    <lineage>
        <taxon>Eukaryota</taxon>
        <taxon>Viridiplantae</taxon>
        <taxon>Streptophyta</taxon>
        <taxon>Embryophyta</taxon>
        <taxon>Tracheophyta</taxon>
        <taxon>Spermatophyta</taxon>
        <taxon>Magnoliopsida</taxon>
        <taxon>eudicotyledons</taxon>
        <taxon>Gunneridae</taxon>
        <taxon>Pentapetalae</taxon>
        <taxon>rosids</taxon>
        <taxon>fabids</taxon>
        <taxon>Rosales</taxon>
        <taxon>Rosaceae</taxon>
        <taxon>Amygdaloideae</taxon>
        <taxon>Maleae</taxon>
        <taxon>Malus</taxon>
    </lineage>
</organism>
<evidence type="ECO:0000256" key="1">
    <source>
        <dbReference type="SAM" id="Phobius"/>
    </source>
</evidence>
<dbReference type="Pfam" id="PF24758">
    <property type="entry name" value="LRR_At5g56370"/>
    <property type="match status" value="1"/>
</dbReference>
<feature type="transmembrane region" description="Helical" evidence="1">
    <location>
        <begin position="44"/>
        <end position="61"/>
    </location>
</feature>
<keyword evidence="1" id="KW-1133">Transmembrane helix</keyword>
<sequence length="173" mass="19895">MFVFLSRSDMVSVTKFSVKPPSTFKGFGNLKTLYMQNVSMDQDVLENLIVCCPLLWMLALVDYDGFTHLKIDALNLSYLYFKELIDIGICLTSTLIVHVANDQSRSARSCSNMLKFFVHLPLSFYGHWNLTGYLHYAIFCIFMALVFLCWSFARKAAPTALIPKFFVYTHKLQ</sequence>
<comment type="caution">
    <text evidence="3">The sequence shown here is derived from an EMBL/GenBank/DDBJ whole genome shotgun (WGS) entry which is preliminary data.</text>
</comment>
<name>A0A498JUW6_MALDO</name>
<dbReference type="EMBL" id="RDQH01000331">
    <property type="protein sequence ID" value="RXH99679.1"/>
    <property type="molecule type" value="Genomic_DNA"/>
</dbReference>
<gene>
    <name evidence="3" type="ORF">DVH24_021481</name>
</gene>
<evidence type="ECO:0000313" key="4">
    <source>
        <dbReference type="Proteomes" id="UP000290289"/>
    </source>
</evidence>
<feature type="transmembrane region" description="Helical" evidence="1">
    <location>
        <begin position="134"/>
        <end position="153"/>
    </location>
</feature>
<protein>
    <recommendedName>
        <fullName evidence="2">F-box/LRR-repeat protein 15/At3g58940/PEG3-like LRR domain-containing protein</fullName>
    </recommendedName>
</protein>
<proteinExistence type="predicted"/>